<evidence type="ECO:0000313" key="3">
    <source>
        <dbReference type="Proteomes" id="UP001165586"/>
    </source>
</evidence>
<feature type="region of interest" description="Disordered" evidence="1">
    <location>
        <begin position="1"/>
        <end position="75"/>
    </location>
</feature>
<reference evidence="2" key="1">
    <citation type="submission" date="2022-08" db="EMBL/GenBank/DDBJ databases">
        <authorList>
            <person name="Deng Y."/>
            <person name="Han X.-F."/>
            <person name="Zhang Y.-Q."/>
        </authorList>
    </citation>
    <scope>NUCLEOTIDE SEQUENCE</scope>
    <source>
        <strain evidence="2">CPCC 203386</strain>
    </source>
</reference>
<keyword evidence="3" id="KW-1185">Reference proteome</keyword>
<evidence type="ECO:0000256" key="1">
    <source>
        <dbReference type="SAM" id="MobiDB-lite"/>
    </source>
</evidence>
<dbReference type="Proteomes" id="UP001165586">
    <property type="component" value="Unassembled WGS sequence"/>
</dbReference>
<proteinExistence type="predicted"/>
<accession>A0ABT2H1K9</accession>
<dbReference type="EMBL" id="JANLCJ010000002">
    <property type="protein sequence ID" value="MCS5733821.1"/>
    <property type="molecule type" value="Genomic_DNA"/>
</dbReference>
<evidence type="ECO:0000313" key="2">
    <source>
        <dbReference type="EMBL" id="MCS5733821.1"/>
    </source>
</evidence>
<dbReference type="RefSeq" id="WP_259538642.1">
    <property type="nucleotide sequence ID" value="NZ_JANLCJ010000002.1"/>
</dbReference>
<organism evidence="2 3">
    <name type="scientific">Herbiconiux daphne</name>
    <dbReference type="NCBI Taxonomy" id="2970914"/>
    <lineage>
        <taxon>Bacteria</taxon>
        <taxon>Bacillati</taxon>
        <taxon>Actinomycetota</taxon>
        <taxon>Actinomycetes</taxon>
        <taxon>Micrococcales</taxon>
        <taxon>Microbacteriaceae</taxon>
        <taxon>Herbiconiux</taxon>
    </lineage>
</organism>
<sequence length="75" mass="8242">MNAAFTDATPPEPLDDEVDVPPDAVKVTDYEPDDPDREAIIDELPVTTVTTDRGDLLEARDDDRALDDFDDPDAP</sequence>
<feature type="compositionally biased region" description="Basic and acidic residues" evidence="1">
    <location>
        <begin position="52"/>
        <end position="67"/>
    </location>
</feature>
<comment type="caution">
    <text evidence="2">The sequence shown here is derived from an EMBL/GenBank/DDBJ whole genome shotgun (WGS) entry which is preliminary data.</text>
</comment>
<protein>
    <submittedName>
        <fullName evidence="2">Uncharacterized protein</fullName>
    </submittedName>
</protein>
<gene>
    <name evidence="2" type="ORF">N1032_08720</name>
</gene>
<name>A0ABT2H1K9_9MICO</name>